<dbReference type="Proteomes" id="UP001061999">
    <property type="component" value="Unassembled WGS sequence"/>
</dbReference>
<evidence type="ECO:0000259" key="3">
    <source>
        <dbReference type="PROSITE" id="PS50045"/>
    </source>
</evidence>
<dbReference type="PANTHER" id="PTHR32071">
    <property type="entry name" value="TRANSCRIPTIONAL REGULATORY PROTEIN"/>
    <property type="match status" value="1"/>
</dbReference>
<evidence type="ECO:0000313" key="5">
    <source>
        <dbReference type="Proteomes" id="UP001061999"/>
    </source>
</evidence>
<dbReference type="Pfam" id="PF25601">
    <property type="entry name" value="AAA_lid_14"/>
    <property type="match status" value="1"/>
</dbReference>
<evidence type="ECO:0000256" key="1">
    <source>
        <dbReference type="ARBA" id="ARBA00022741"/>
    </source>
</evidence>
<gene>
    <name evidence="4" type="primary">rtcR</name>
    <name evidence="4" type="ORF">OC610_01705</name>
</gene>
<dbReference type="InterPro" id="IPR058031">
    <property type="entry name" value="AAA_lid_NorR"/>
</dbReference>
<dbReference type="SUPFAM" id="SSF52540">
    <property type="entry name" value="P-loop containing nucleoside triphosphate hydrolases"/>
    <property type="match status" value="1"/>
</dbReference>
<organism evidence="4 5">
    <name type="scientific">Pseudomonas agronomica</name>
    <dbReference type="NCBI Taxonomy" id="2979328"/>
    <lineage>
        <taxon>Bacteria</taxon>
        <taxon>Pseudomonadati</taxon>
        <taxon>Pseudomonadota</taxon>
        <taxon>Gammaproteobacteria</taxon>
        <taxon>Pseudomonadales</taxon>
        <taxon>Pseudomonadaceae</taxon>
        <taxon>Pseudomonas</taxon>
    </lineage>
</organism>
<comment type="caution">
    <text evidence="4">The sequence shown here is derived from an EMBL/GenBank/DDBJ whole genome shotgun (WGS) entry which is preliminary data.</text>
</comment>
<keyword evidence="1" id="KW-0547">Nucleotide-binding</keyword>
<dbReference type="PIRSF" id="PIRSF037354">
    <property type="entry name" value="Txn_actvtr_RtcR"/>
    <property type="match status" value="1"/>
</dbReference>
<dbReference type="InterPro" id="IPR017183">
    <property type="entry name" value="Sigma54_dep_tscrpt_act_RtcR"/>
</dbReference>
<dbReference type="NCBIfam" id="NF038308">
    <property type="entry name" value="RNA_repair_RtcR"/>
    <property type="match status" value="1"/>
</dbReference>
<dbReference type="PANTHER" id="PTHR32071:SF14">
    <property type="entry name" value="TRANSCRIPTIONAL REGULATORY PROTEIN RTCR"/>
    <property type="match status" value="1"/>
</dbReference>
<dbReference type="EMBL" id="JAOSHO010000008">
    <property type="protein sequence ID" value="MCW1243111.1"/>
    <property type="molecule type" value="Genomic_DNA"/>
</dbReference>
<dbReference type="InterPro" id="IPR009715">
    <property type="entry name" value="RtcR"/>
</dbReference>
<dbReference type="Pfam" id="PF00158">
    <property type="entry name" value="Sigma54_activat"/>
    <property type="match status" value="1"/>
</dbReference>
<dbReference type="InterPro" id="IPR002078">
    <property type="entry name" value="Sigma_54_int"/>
</dbReference>
<dbReference type="CDD" id="cd00009">
    <property type="entry name" value="AAA"/>
    <property type="match status" value="1"/>
</dbReference>
<dbReference type="InterPro" id="IPR027417">
    <property type="entry name" value="P-loop_NTPase"/>
</dbReference>
<accession>A0ABT3F206</accession>
<dbReference type="InterPro" id="IPR003593">
    <property type="entry name" value="AAA+_ATPase"/>
</dbReference>
<dbReference type="Gene3D" id="3.40.50.300">
    <property type="entry name" value="P-loop containing nucleotide triphosphate hydrolases"/>
    <property type="match status" value="1"/>
</dbReference>
<name>A0ABT3F206_9PSED</name>
<dbReference type="RefSeq" id="WP_264426244.1">
    <property type="nucleotide sequence ID" value="NZ_JAOSHO010000008.1"/>
</dbReference>
<dbReference type="Gene3D" id="1.10.8.60">
    <property type="match status" value="1"/>
</dbReference>
<keyword evidence="2" id="KW-0067">ATP-binding</keyword>
<evidence type="ECO:0000256" key="2">
    <source>
        <dbReference type="ARBA" id="ARBA00022840"/>
    </source>
</evidence>
<keyword evidence="5" id="KW-1185">Reference proteome</keyword>
<feature type="domain" description="Sigma-54 factor interaction" evidence="3">
    <location>
        <begin position="191"/>
        <end position="429"/>
    </location>
</feature>
<dbReference type="SMART" id="SM00382">
    <property type="entry name" value="AAA"/>
    <property type="match status" value="1"/>
</dbReference>
<dbReference type="PROSITE" id="PS50045">
    <property type="entry name" value="SIGMA54_INTERACT_4"/>
    <property type="match status" value="1"/>
</dbReference>
<dbReference type="Pfam" id="PF06956">
    <property type="entry name" value="RtcR"/>
    <property type="match status" value="1"/>
</dbReference>
<evidence type="ECO:0000313" key="4">
    <source>
        <dbReference type="EMBL" id="MCW1243111.1"/>
    </source>
</evidence>
<reference evidence="4" key="1">
    <citation type="submission" date="2022-07" db="EMBL/GenBank/DDBJ databases">
        <title>Pseudomonas agronomica sp. nov.: a novel bacterium with biotechnological application in the synthesis of biofertilizers from valorized agricultural residues.</title>
        <authorList>
            <person name="Robas M."/>
            <person name="Fernandez V.M."/>
            <person name="Luna L."/>
            <person name="Provanza A."/>
            <person name="Jimenez P.A."/>
        </authorList>
    </citation>
    <scope>NUCLEOTIDE SEQUENCE</scope>
    <source>
        <strain evidence="4">SAICEU22T</strain>
    </source>
</reference>
<sequence length="539" mass="60637">MRAKKTVAIGILGSKLDRVGKGSQRWNKWRPTLSLCQQPDLLIDRLELIHGEARWDTDLALKVAADIAQVSPETEVRLHPMALQNPWDFEEVYASLHDFAAGYPFDTAGEDYLVHITTGTHVQQIVWFLLAESRHIPAKLIQTQPSGAREDDSAPAGRHVVTDLDLQRYDQIAKRFQAERLQGTELLKSGIATRNAAFNRTIEQIERVAARSRAPILISGPTGAGKSFLARQIYELKRGRHQVDGAFVEVNCATLRGDTAMSTLFGHTKGAFTGAQQAREGLLRSAHKGVLFLDEIGELPLDEQAMLLKAIEEKRFLPMGSDKEVESDFTLIAGTNRDLQARVNEGQFREDLLARINIWTFVLPGLANRSEDIEPNIDFELQRYARDNGHRVRFSAEARRRYLSFATSRDANWSGNFRQLSASITRMATLADSGRIDMALVEDELERLRQDWRLPATSDPLSEHLANAGLEIDLFDRLQLESVLRVCRTAASQADAGRKLFAHSRTAKASPNDSDRIRKFLARFNITWSQVHELSAPRR</sequence>
<protein>
    <submittedName>
        <fullName evidence="4">RNA repair transcriptional activator RtcR</fullName>
    </submittedName>
</protein>
<proteinExistence type="predicted"/>